<name>A0AAX6F9B7_IRIPA</name>
<protein>
    <submittedName>
        <fullName evidence="1">Inositol-3-phosphate synthase</fullName>
    </submittedName>
</protein>
<dbReference type="Proteomes" id="UP001140949">
    <property type="component" value="Unassembled WGS sequence"/>
</dbReference>
<proteinExistence type="predicted"/>
<gene>
    <name evidence="1" type="ORF">M6B38_146370</name>
</gene>
<organism evidence="1 2">
    <name type="scientific">Iris pallida</name>
    <name type="common">Sweet iris</name>
    <dbReference type="NCBI Taxonomy" id="29817"/>
    <lineage>
        <taxon>Eukaryota</taxon>
        <taxon>Viridiplantae</taxon>
        <taxon>Streptophyta</taxon>
        <taxon>Embryophyta</taxon>
        <taxon>Tracheophyta</taxon>
        <taxon>Spermatophyta</taxon>
        <taxon>Magnoliopsida</taxon>
        <taxon>Liliopsida</taxon>
        <taxon>Asparagales</taxon>
        <taxon>Iridaceae</taxon>
        <taxon>Iridoideae</taxon>
        <taxon>Irideae</taxon>
        <taxon>Iris</taxon>
    </lineage>
</organism>
<evidence type="ECO:0000313" key="1">
    <source>
        <dbReference type="EMBL" id="KAJ6812936.1"/>
    </source>
</evidence>
<reference evidence="1" key="1">
    <citation type="journal article" date="2023" name="GigaByte">
        <title>Genome assembly of the bearded iris, Iris pallida Lam.</title>
        <authorList>
            <person name="Bruccoleri R.E."/>
            <person name="Oakeley E.J."/>
            <person name="Faust A.M.E."/>
            <person name="Altorfer M."/>
            <person name="Dessus-Babus S."/>
            <person name="Burckhardt D."/>
            <person name="Oertli M."/>
            <person name="Naumann U."/>
            <person name="Petersen F."/>
            <person name="Wong J."/>
        </authorList>
    </citation>
    <scope>NUCLEOTIDE SEQUENCE</scope>
    <source>
        <strain evidence="1">GSM-AAB239-AS_SAM_17_03QT</strain>
    </source>
</reference>
<reference evidence="1" key="2">
    <citation type="submission" date="2023-04" db="EMBL/GenBank/DDBJ databases">
        <authorList>
            <person name="Bruccoleri R.E."/>
            <person name="Oakeley E.J."/>
            <person name="Faust A.-M."/>
            <person name="Dessus-Babus S."/>
            <person name="Altorfer M."/>
            <person name="Burckhardt D."/>
            <person name="Oertli M."/>
            <person name="Naumann U."/>
            <person name="Petersen F."/>
            <person name="Wong J."/>
        </authorList>
    </citation>
    <scope>NUCLEOTIDE SEQUENCE</scope>
    <source>
        <strain evidence="1">GSM-AAB239-AS_SAM_17_03QT</strain>
        <tissue evidence="1">Leaf</tissue>
    </source>
</reference>
<comment type="caution">
    <text evidence="1">The sequence shown here is derived from an EMBL/GenBank/DDBJ whole genome shotgun (WGS) entry which is preliminary data.</text>
</comment>
<evidence type="ECO:0000313" key="2">
    <source>
        <dbReference type="Proteomes" id="UP001140949"/>
    </source>
</evidence>
<accession>A0AAX6F9B7</accession>
<sequence length="92" mass="10272">MEPFSKISSSQNFPLFFSTFHFVPLKTSPLLLERSLQPHHPTFAPFPAPTVVCPNENPSAPIISMHNYSLKRKKASKCHKAPIESLLLGGTR</sequence>
<keyword evidence="2" id="KW-1185">Reference proteome</keyword>
<dbReference type="EMBL" id="JANAVB010030817">
    <property type="protein sequence ID" value="KAJ6812936.1"/>
    <property type="molecule type" value="Genomic_DNA"/>
</dbReference>
<dbReference type="AlphaFoldDB" id="A0AAX6F9B7"/>